<evidence type="ECO:0000256" key="2">
    <source>
        <dbReference type="SAM" id="Phobius"/>
    </source>
</evidence>
<keyword evidence="2" id="KW-1133">Transmembrane helix</keyword>
<dbReference type="InterPro" id="IPR006311">
    <property type="entry name" value="TAT_signal"/>
</dbReference>
<dbReference type="Proteomes" id="UP001259659">
    <property type="component" value="Unassembled WGS sequence"/>
</dbReference>
<feature type="transmembrane region" description="Helical" evidence="2">
    <location>
        <begin position="21"/>
        <end position="43"/>
    </location>
</feature>
<keyword evidence="2" id="KW-0472">Membrane</keyword>
<name>A0ABU2F9V4_9EURY</name>
<dbReference type="PROSITE" id="PS51318">
    <property type="entry name" value="TAT"/>
    <property type="match status" value="1"/>
</dbReference>
<dbReference type="InterPro" id="IPR012334">
    <property type="entry name" value="Pectin_lyas_fold"/>
</dbReference>
<organism evidence="3 4">
    <name type="scientific">Haloarcula saliterrae</name>
    <dbReference type="NCBI Taxonomy" id="2950534"/>
    <lineage>
        <taxon>Archaea</taxon>
        <taxon>Methanobacteriati</taxon>
        <taxon>Methanobacteriota</taxon>
        <taxon>Stenosarchaea group</taxon>
        <taxon>Halobacteria</taxon>
        <taxon>Halobacteriales</taxon>
        <taxon>Haloarculaceae</taxon>
        <taxon>Haloarcula</taxon>
    </lineage>
</organism>
<dbReference type="SUPFAM" id="SSF51126">
    <property type="entry name" value="Pectin lyase-like"/>
    <property type="match status" value="1"/>
</dbReference>
<protein>
    <recommendedName>
        <fullName evidence="5">Right-handed parallel beta-helix repeat-containing protein</fullName>
    </recommendedName>
</protein>
<evidence type="ECO:0000313" key="3">
    <source>
        <dbReference type="EMBL" id="MDS0258500.1"/>
    </source>
</evidence>
<keyword evidence="2" id="KW-0812">Transmembrane</keyword>
<evidence type="ECO:0008006" key="5">
    <source>
        <dbReference type="Google" id="ProtNLM"/>
    </source>
</evidence>
<feature type="region of interest" description="Disordered" evidence="1">
    <location>
        <begin position="347"/>
        <end position="395"/>
    </location>
</feature>
<evidence type="ECO:0000313" key="4">
    <source>
        <dbReference type="Proteomes" id="UP001259659"/>
    </source>
</evidence>
<dbReference type="RefSeq" id="WP_310918065.1">
    <property type="nucleotide sequence ID" value="NZ_JAMQON010000001.1"/>
</dbReference>
<dbReference type="InterPro" id="IPR011050">
    <property type="entry name" value="Pectin_lyase_fold/virulence"/>
</dbReference>
<proteinExistence type="predicted"/>
<sequence length="503" mass="52986">MADNRRDEPAGKAHRTNRRTFIRGVGITAAVAAVGTASTGAAFGADTTVDLGEEGLRNGDLIDPYLDRHFADGTEVRIPAGEYDYTGEGLGGDRADCALVGSPDGVTFNRPEDPEVEVRPSIMATAGTVRIENITIRGKRGEAQSRWRVGAEEGATMEVFNVNVPDGTIDGSDSTGLYAGSDHAGTLHCRACYFENMGNVAMYVSDAYTGGDGKVLVEDCVFRNINSSMVRFAPSDSVVRGCYFEGTEEPPADHTGGTTLRGIKVDDAGTSALIEDCDFYFTRGSNPIRLHYRGEGGSGTVRNVRIYNDGDSDAVQQDWETEGNWAGENIHLTGSGNLDVPAHFETVTGGDAEAPTTDYSVWTPVDDEPGSESATSGGNGTPKAAVPADGETLSVDDGITTRTLTARASDSTAGPASLPNRLEIDGTGDAEENAHYDFAVSGELSLDEGRTVVGSGETLWLTGDMSSGSVSGHVRNGVDAFFYSGTLDRLEIDGDADINVFHG</sequence>
<reference evidence="3 4" key="1">
    <citation type="submission" date="2022-06" db="EMBL/GenBank/DDBJ databases">
        <title>Haloarcula sp. a new haloarchaeum isolate from saline soil.</title>
        <authorList>
            <person name="Strakova D."/>
            <person name="Galisteo C."/>
            <person name="Sanchez-Porro C."/>
            <person name="Ventosa A."/>
        </authorList>
    </citation>
    <scope>NUCLEOTIDE SEQUENCE [LARGE SCALE GENOMIC DNA]</scope>
    <source>
        <strain evidence="3 4">S1CR25-12</strain>
    </source>
</reference>
<keyword evidence="4" id="KW-1185">Reference proteome</keyword>
<evidence type="ECO:0000256" key="1">
    <source>
        <dbReference type="SAM" id="MobiDB-lite"/>
    </source>
</evidence>
<dbReference type="Gene3D" id="2.160.20.10">
    <property type="entry name" value="Single-stranded right-handed beta-helix, Pectin lyase-like"/>
    <property type="match status" value="1"/>
</dbReference>
<comment type="caution">
    <text evidence="3">The sequence shown here is derived from an EMBL/GenBank/DDBJ whole genome shotgun (WGS) entry which is preliminary data.</text>
</comment>
<dbReference type="EMBL" id="JAMQON010000001">
    <property type="protein sequence ID" value="MDS0258500.1"/>
    <property type="molecule type" value="Genomic_DNA"/>
</dbReference>
<accession>A0ABU2F9V4</accession>
<gene>
    <name evidence="3" type="ORF">NDI56_03630</name>
</gene>